<comment type="caution">
    <text evidence="2">The sequence shown here is derived from an EMBL/GenBank/DDBJ whole genome shotgun (WGS) entry which is preliminary data.</text>
</comment>
<name>A0ABR3LDR3_9TELE</name>
<sequence>MLQNIRECTVAEARRATDDTAWDMPLAELKAFIALLYVRGAYCGKNIDIESFWSKEWGNTFFITTMSRNRFREIMRYLRFDRKETRRCRLSTDKFALMAEARCRFTQYMPNKPDKFGIKFWLAADVETKYVLNSFPYLGKDDSRPATQSLGESVVLKLVEPFVGKGRNITTDNFFTSIPLANKLLHKNTSMVGTINKNKRELPPSVQGRGELFSTKVLKSDKITLTVYQCKPRRNVTILSTQHQHVAISIDNKRKPETVTYYNRTKVGVDVLDQMARQYSVKGGTRRWPVAVFYNLLDLAAINACVLYRSCIENSILRRDFMLQLAQELRAEWMASKVAPYVDVPLDGADQPRRMTCTVKAQCKQNKTFVKCLKCRSAVCGKCTVKVMNVCPNCV</sequence>
<feature type="domain" description="PiggyBac transposable element-derived protein" evidence="1">
    <location>
        <begin position="93"/>
        <end position="304"/>
    </location>
</feature>
<dbReference type="PANTHER" id="PTHR46599">
    <property type="entry name" value="PIGGYBAC TRANSPOSABLE ELEMENT-DERIVED PROTEIN 4"/>
    <property type="match status" value="1"/>
</dbReference>
<dbReference type="PANTHER" id="PTHR46599:SF6">
    <property type="entry name" value="DUAL SPECIFICITY PHOSPHATASE 26"/>
    <property type="match status" value="1"/>
</dbReference>
<evidence type="ECO:0000259" key="1">
    <source>
        <dbReference type="Pfam" id="PF13843"/>
    </source>
</evidence>
<proteinExistence type="predicted"/>
<organism evidence="2 3">
    <name type="scientific">Cirrhinus molitorella</name>
    <name type="common">mud carp</name>
    <dbReference type="NCBI Taxonomy" id="172907"/>
    <lineage>
        <taxon>Eukaryota</taxon>
        <taxon>Metazoa</taxon>
        <taxon>Chordata</taxon>
        <taxon>Craniata</taxon>
        <taxon>Vertebrata</taxon>
        <taxon>Euteleostomi</taxon>
        <taxon>Actinopterygii</taxon>
        <taxon>Neopterygii</taxon>
        <taxon>Teleostei</taxon>
        <taxon>Ostariophysi</taxon>
        <taxon>Cypriniformes</taxon>
        <taxon>Cyprinidae</taxon>
        <taxon>Labeoninae</taxon>
        <taxon>Labeonini</taxon>
        <taxon>Cirrhinus</taxon>
    </lineage>
</organism>
<dbReference type="InterPro" id="IPR029526">
    <property type="entry name" value="PGBD"/>
</dbReference>
<reference evidence="2 3" key="1">
    <citation type="submission" date="2023-09" db="EMBL/GenBank/DDBJ databases">
        <authorList>
            <person name="Wang M."/>
        </authorList>
    </citation>
    <scope>NUCLEOTIDE SEQUENCE [LARGE SCALE GENOMIC DNA]</scope>
    <source>
        <strain evidence="2">GT-2023</strain>
        <tissue evidence="2">Liver</tissue>
    </source>
</reference>
<dbReference type="Pfam" id="PF13843">
    <property type="entry name" value="DDE_Tnp_1_7"/>
    <property type="match status" value="1"/>
</dbReference>
<keyword evidence="3" id="KW-1185">Reference proteome</keyword>
<accession>A0ABR3LDR3</accession>
<evidence type="ECO:0000313" key="3">
    <source>
        <dbReference type="Proteomes" id="UP001558613"/>
    </source>
</evidence>
<protein>
    <recommendedName>
        <fullName evidence="1">PiggyBac transposable element-derived protein domain-containing protein</fullName>
    </recommendedName>
</protein>
<gene>
    <name evidence="2" type="ORF">QQF64_018827</name>
</gene>
<evidence type="ECO:0000313" key="2">
    <source>
        <dbReference type="EMBL" id="KAL1251031.1"/>
    </source>
</evidence>
<dbReference type="EMBL" id="JAYMGO010000022">
    <property type="protein sequence ID" value="KAL1251031.1"/>
    <property type="molecule type" value="Genomic_DNA"/>
</dbReference>
<dbReference type="Proteomes" id="UP001558613">
    <property type="component" value="Unassembled WGS sequence"/>
</dbReference>